<keyword evidence="2" id="KW-1185">Reference proteome</keyword>
<evidence type="ECO:0000313" key="2">
    <source>
        <dbReference type="Proteomes" id="UP000282322"/>
    </source>
</evidence>
<gene>
    <name evidence="1" type="ORF">EIK79_16310</name>
</gene>
<evidence type="ECO:0000313" key="1">
    <source>
        <dbReference type="EMBL" id="RRJ28157.1"/>
    </source>
</evidence>
<accession>A0A3P3R3V5</accession>
<dbReference type="EMBL" id="RRCH01000040">
    <property type="protein sequence ID" value="RRJ28157.1"/>
    <property type="molecule type" value="Genomic_DNA"/>
</dbReference>
<sequence length="132" mass="14688">MQKHSSYTTAKDLWVNRNTTYTPDNGDAFLFAYVEFVPDSGDVLNMPDDDHFSIRANGTVHPESGRLKGPIGSPIEGDFYHAARNKGSIRANEPWTGWVSFDIPSDVTPDAVTVVLEKEYDGGISKVEWSQH</sequence>
<evidence type="ECO:0008006" key="3">
    <source>
        <dbReference type="Google" id="ProtNLM"/>
    </source>
</evidence>
<comment type="caution">
    <text evidence="1">The sequence shown here is derived from an EMBL/GenBank/DDBJ whole genome shotgun (WGS) entry which is preliminary data.</text>
</comment>
<name>A0A3P3R3V5_9EURY</name>
<organism evidence="1 2">
    <name type="scientific">Halocatena pleomorpha</name>
    <dbReference type="NCBI Taxonomy" id="1785090"/>
    <lineage>
        <taxon>Archaea</taxon>
        <taxon>Methanobacteriati</taxon>
        <taxon>Methanobacteriota</taxon>
        <taxon>Stenosarchaea group</taxon>
        <taxon>Halobacteria</taxon>
        <taxon>Halobacteriales</taxon>
        <taxon>Natronomonadaceae</taxon>
        <taxon>Halocatena</taxon>
    </lineage>
</organism>
<proteinExistence type="predicted"/>
<dbReference type="Proteomes" id="UP000282322">
    <property type="component" value="Unassembled WGS sequence"/>
</dbReference>
<dbReference type="AlphaFoldDB" id="A0A3P3R3V5"/>
<protein>
    <recommendedName>
        <fullName evidence="3">DUF4352 domain-containing protein</fullName>
    </recommendedName>
</protein>
<reference evidence="1 2" key="1">
    <citation type="submission" date="2018-11" db="EMBL/GenBank/DDBJ databases">
        <title>Taxonoimc description of Halomarina strain SPP-AMP-1.</title>
        <authorList>
            <person name="Pal Y."/>
            <person name="Srinivasana K."/>
            <person name="Verma A."/>
            <person name="Kumar P."/>
        </authorList>
    </citation>
    <scope>NUCLEOTIDE SEQUENCE [LARGE SCALE GENOMIC DNA]</scope>
    <source>
        <strain evidence="1 2">SPP-AMP-1</strain>
    </source>
</reference>
<dbReference type="RefSeq" id="WP_124956610.1">
    <property type="nucleotide sequence ID" value="NZ_RRCH01000040.1"/>
</dbReference>